<dbReference type="AlphaFoldDB" id="A0A8J8SZT1"/>
<accession>A0A8J8SZT1</accession>
<sequence length="296" mass="35314">MQFDEQQQSSHKQSQLTTRFGIRTSQTIRRNPMTNNYQLPQESKDLDYYFGEEIFQENREVVQKLGVVAHKWRPICDQCKKMQAKQQLRMETLAHMKNDMDTKPFEIIKYERAIVQSSQECQKCYQMELYTITNQIPFNTIDKRENKLMARKGKEVRQRNIRQVSDSVGQENIIDYNRKQQQQSEHDNKFIVGLMNKRQILGVVKDIKYHISSDSFGLNSDKDQRARKFIQLQKEFTQKNPDPLRLRIVRSKHTRQDSSGRKWDIEGNGICKKNEKIERKKQMLEDAATYKHFEDI</sequence>
<keyword evidence="3" id="KW-1185">Reference proteome</keyword>
<gene>
    <name evidence="2" type="ORF">FGO68_gene2339</name>
</gene>
<dbReference type="Proteomes" id="UP000785679">
    <property type="component" value="Unassembled WGS sequence"/>
</dbReference>
<organism evidence="2 3">
    <name type="scientific">Halteria grandinella</name>
    <dbReference type="NCBI Taxonomy" id="5974"/>
    <lineage>
        <taxon>Eukaryota</taxon>
        <taxon>Sar</taxon>
        <taxon>Alveolata</taxon>
        <taxon>Ciliophora</taxon>
        <taxon>Intramacronucleata</taxon>
        <taxon>Spirotrichea</taxon>
        <taxon>Stichotrichia</taxon>
        <taxon>Sporadotrichida</taxon>
        <taxon>Halteriidae</taxon>
        <taxon>Halteria</taxon>
    </lineage>
</organism>
<dbReference type="EMBL" id="RRYP01012750">
    <property type="protein sequence ID" value="TNV76909.1"/>
    <property type="molecule type" value="Genomic_DNA"/>
</dbReference>
<evidence type="ECO:0000313" key="3">
    <source>
        <dbReference type="Proteomes" id="UP000785679"/>
    </source>
</evidence>
<reference evidence="2" key="1">
    <citation type="submission" date="2019-06" db="EMBL/GenBank/DDBJ databases">
        <authorList>
            <person name="Zheng W."/>
        </authorList>
    </citation>
    <scope>NUCLEOTIDE SEQUENCE</scope>
    <source>
        <strain evidence="2">QDHG01</strain>
    </source>
</reference>
<comment type="caution">
    <text evidence="2">The sequence shown here is derived from an EMBL/GenBank/DDBJ whole genome shotgun (WGS) entry which is preliminary data.</text>
</comment>
<protein>
    <submittedName>
        <fullName evidence="2">Uncharacterized protein</fullName>
    </submittedName>
</protein>
<proteinExistence type="predicted"/>
<name>A0A8J8SZT1_HALGN</name>
<evidence type="ECO:0000313" key="2">
    <source>
        <dbReference type="EMBL" id="TNV76909.1"/>
    </source>
</evidence>
<feature type="region of interest" description="Disordered" evidence="1">
    <location>
        <begin position="1"/>
        <end position="39"/>
    </location>
</feature>
<evidence type="ECO:0000256" key="1">
    <source>
        <dbReference type="SAM" id="MobiDB-lite"/>
    </source>
</evidence>